<comment type="caution">
    <text evidence="1">The sequence shown here is derived from an EMBL/GenBank/DDBJ whole genome shotgun (WGS) entry which is preliminary data.</text>
</comment>
<reference evidence="1 2" key="1">
    <citation type="journal article" date="2023" name="Commun. Biol.">
        <title>Reorganization of the ancestral sex-determining regions during the evolution of trioecy in Pleodorina starrii.</title>
        <authorList>
            <person name="Takahashi K."/>
            <person name="Suzuki S."/>
            <person name="Kawai-Toyooka H."/>
            <person name="Yamamoto K."/>
            <person name="Hamaji T."/>
            <person name="Ootsuki R."/>
            <person name="Yamaguchi H."/>
            <person name="Kawachi M."/>
            <person name="Higashiyama T."/>
            <person name="Nozaki H."/>
        </authorList>
    </citation>
    <scope>NUCLEOTIDE SEQUENCE [LARGE SCALE GENOMIC DNA]</scope>
    <source>
        <strain evidence="1 2">NIES-4479</strain>
    </source>
</reference>
<organism evidence="1 2">
    <name type="scientific">Pleodorina starrii</name>
    <dbReference type="NCBI Taxonomy" id="330485"/>
    <lineage>
        <taxon>Eukaryota</taxon>
        <taxon>Viridiplantae</taxon>
        <taxon>Chlorophyta</taxon>
        <taxon>core chlorophytes</taxon>
        <taxon>Chlorophyceae</taxon>
        <taxon>CS clade</taxon>
        <taxon>Chlamydomonadales</taxon>
        <taxon>Volvocaceae</taxon>
        <taxon>Pleodorina</taxon>
    </lineage>
</organism>
<accession>A0A9W6BMB8</accession>
<dbReference type="Proteomes" id="UP001165080">
    <property type="component" value="Unassembled WGS sequence"/>
</dbReference>
<evidence type="ECO:0000313" key="1">
    <source>
        <dbReference type="EMBL" id="GLC54633.1"/>
    </source>
</evidence>
<proteinExistence type="predicted"/>
<keyword evidence="2" id="KW-1185">Reference proteome</keyword>
<name>A0A9W6BMB8_9CHLO</name>
<gene>
    <name evidence="1" type="primary">PLEST008045</name>
    <name evidence="1" type="ORF">PLESTB_000889700</name>
</gene>
<sequence length="386" mass="42020">MTGTQLEPDRIVELFNLRERGVIPAGNAIYVQSGDSSDFDGYLIAAAGDVLQRQTPNLNFAVVVPERRAWRDKDEPDTTKHDPAYGEEVLATAGAVLRHLCPRTALVRGPLNQRNLVPWRMSFNEHEKYGPLLQGLPPVDTQWTQLRELADRVLNPEVTSVLLDMNGSIGYLDSLVKALGPEGEEVLGRKMKAAGLPVVLMAGVQAELAPQTLPLPGRDPRATANAIYHPDGVRVLLRLAKEHDVPLLFVTNNACNRLLRFGDAGEVAAGLGLVAGGLLRRISDTWFGLPHLQGKCVPFDWVAFTAMLLYGREPSAMKLVRQELWVGANDSSVLVLRDTSQPQGDIVAKNLEGTELYGIVESVYDIDHAAMLALARHAAANAAANP</sequence>
<dbReference type="EMBL" id="BRXU01000011">
    <property type="protein sequence ID" value="GLC54633.1"/>
    <property type="molecule type" value="Genomic_DNA"/>
</dbReference>
<dbReference type="AlphaFoldDB" id="A0A9W6BMB8"/>
<protein>
    <submittedName>
        <fullName evidence="1">Uncharacterized protein</fullName>
    </submittedName>
</protein>
<evidence type="ECO:0000313" key="2">
    <source>
        <dbReference type="Proteomes" id="UP001165080"/>
    </source>
</evidence>